<dbReference type="AlphaFoldDB" id="A0A919RFC1"/>
<comment type="pathway">
    <text evidence="1">Amino-acid biosynthesis; L-asparagine biosynthesis; L-asparagine from L-aspartate (L-Gln route): step 1/1.</text>
</comment>
<sequence>MSGLAGWADFQRDLTTERGVVLAQLGTLAARGPDGEDLWSSPHAVLGCRHGFVGGGPRLVVAYGDAVVVALDGRIVNAASLRTELSGYGRYTRIGDDTDLVGHAYLHWGDRFADHLEGAFATVLWHPRVKRLILVRDRFGTRPLYYHRTDEGLVFGSEPKAVMAHPQVEAVANTASLRELLASTATPGSGILRGLHRVFPGGQLTFDRDGMREHRYWRLAAAPHHHALHTTVGMVRELLEASVEKQIGDDTPGVLLSGGLASSATAALAAAVLDRWRARPLRTFTAGFPEVGPVLPGPMRGLEDRPHAAAVAEHLGTEHLYLPLCPSAHTDPTARGSAVAAQQDTPVAAPQFPASLRMLCRQVSRHTRTVLGGHRANIVFANTAFGPVTGDAGAPPTGSHMWSAMPGGRMSSRGLGTGLFSPGLLDELDLAAYRADTHLTDVAAAPRLSGESPLERRMREITYSTLQGRHELATMLDDGASSIEGVDLRSPFSDHRLVEYVFNVPWAMKRFDGRPQTLLRAAVCDLLPDSIMERPPSPFPIGRHPGYGVFLRRRLADVLADPGSPVLPLLDVTAARRLIKEPIVTARTWIDVTNMEMALQVNRWLEQFSIRLAI</sequence>
<dbReference type="InterPro" id="IPR001962">
    <property type="entry name" value="Asn_synthase"/>
</dbReference>
<dbReference type="GO" id="GO:0005829">
    <property type="term" value="C:cytosol"/>
    <property type="evidence" value="ECO:0007669"/>
    <property type="project" value="TreeGrafter"/>
</dbReference>
<dbReference type="PROSITE" id="PS51278">
    <property type="entry name" value="GATASE_TYPE_2"/>
    <property type="match status" value="1"/>
</dbReference>
<dbReference type="InterPro" id="IPR006426">
    <property type="entry name" value="Asn_synth_AEB"/>
</dbReference>
<dbReference type="Proteomes" id="UP000606172">
    <property type="component" value="Unassembled WGS sequence"/>
</dbReference>
<evidence type="ECO:0000256" key="1">
    <source>
        <dbReference type="ARBA" id="ARBA00005187"/>
    </source>
</evidence>
<dbReference type="GO" id="GO:0004066">
    <property type="term" value="F:asparagine synthase (glutamine-hydrolyzing) activity"/>
    <property type="evidence" value="ECO:0007669"/>
    <property type="project" value="UniProtKB-EC"/>
</dbReference>
<feature type="binding site" evidence="9">
    <location>
        <position position="255"/>
    </location>
    <ligand>
        <name>ATP</name>
        <dbReference type="ChEBI" id="CHEBI:30616"/>
    </ligand>
</feature>
<feature type="domain" description="Glutamine amidotransferase type-2" evidence="10">
    <location>
        <begin position="2"/>
        <end position="209"/>
    </location>
</feature>
<dbReference type="SUPFAM" id="SSF56235">
    <property type="entry name" value="N-terminal nucleophile aminohydrolases (Ntn hydrolases)"/>
    <property type="match status" value="1"/>
</dbReference>
<dbReference type="CDD" id="cd00712">
    <property type="entry name" value="AsnB"/>
    <property type="match status" value="1"/>
</dbReference>
<dbReference type="EC" id="6.3.5.4" evidence="3"/>
<dbReference type="InterPro" id="IPR014729">
    <property type="entry name" value="Rossmann-like_a/b/a_fold"/>
</dbReference>
<keyword evidence="4 9" id="KW-0547">Nucleotide-binding</keyword>
<dbReference type="GO" id="GO:0006529">
    <property type="term" value="P:asparagine biosynthetic process"/>
    <property type="evidence" value="ECO:0007669"/>
    <property type="project" value="UniProtKB-KW"/>
</dbReference>
<evidence type="ECO:0000256" key="5">
    <source>
        <dbReference type="ARBA" id="ARBA00022840"/>
    </source>
</evidence>
<dbReference type="RefSeq" id="WP_204025931.1">
    <property type="nucleotide sequence ID" value="NZ_BOOW01000018.1"/>
</dbReference>
<evidence type="ECO:0000256" key="9">
    <source>
        <dbReference type="PIRSR" id="PIRSR001589-2"/>
    </source>
</evidence>
<comment type="catalytic activity">
    <reaction evidence="8">
        <text>L-aspartate + L-glutamine + ATP + H2O = L-asparagine + L-glutamate + AMP + diphosphate + H(+)</text>
        <dbReference type="Rhea" id="RHEA:12228"/>
        <dbReference type="ChEBI" id="CHEBI:15377"/>
        <dbReference type="ChEBI" id="CHEBI:15378"/>
        <dbReference type="ChEBI" id="CHEBI:29985"/>
        <dbReference type="ChEBI" id="CHEBI:29991"/>
        <dbReference type="ChEBI" id="CHEBI:30616"/>
        <dbReference type="ChEBI" id="CHEBI:33019"/>
        <dbReference type="ChEBI" id="CHEBI:58048"/>
        <dbReference type="ChEBI" id="CHEBI:58359"/>
        <dbReference type="ChEBI" id="CHEBI:456215"/>
        <dbReference type="EC" id="6.3.5.4"/>
    </reaction>
</comment>
<dbReference type="PANTHER" id="PTHR43284:SF1">
    <property type="entry name" value="ASPARAGINE SYNTHETASE"/>
    <property type="match status" value="1"/>
</dbReference>
<proteinExistence type="inferred from homology"/>
<dbReference type="Gene3D" id="3.60.20.10">
    <property type="entry name" value="Glutamine Phosphoribosylpyrophosphate, subunit 1, domain 1"/>
    <property type="match status" value="1"/>
</dbReference>
<dbReference type="SUPFAM" id="SSF52402">
    <property type="entry name" value="Adenine nucleotide alpha hydrolases-like"/>
    <property type="match status" value="1"/>
</dbReference>
<evidence type="ECO:0000256" key="3">
    <source>
        <dbReference type="ARBA" id="ARBA00012737"/>
    </source>
</evidence>
<evidence type="ECO:0000256" key="4">
    <source>
        <dbReference type="ARBA" id="ARBA00022741"/>
    </source>
</evidence>
<keyword evidence="5 9" id="KW-0067">ATP-binding</keyword>
<evidence type="ECO:0000256" key="8">
    <source>
        <dbReference type="ARBA" id="ARBA00048741"/>
    </source>
</evidence>
<evidence type="ECO:0000313" key="11">
    <source>
        <dbReference type="EMBL" id="GII92848.1"/>
    </source>
</evidence>
<dbReference type="InterPro" id="IPR051786">
    <property type="entry name" value="ASN_synthetase/amidase"/>
</dbReference>
<comment type="similarity">
    <text evidence="2">Belongs to the asparagine synthetase family.</text>
</comment>
<feature type="binding site" evidence="9">
    <location>
        <position position="97"/>
    </location>
    <ligand>
        <name>L-glutamine</name>
        <dbReference type="ChEBI" id="CHEBI:58359"/>
    </ligand>
</feature>
<dbReference type="PIRSF" id="PIRSF001589">
    <property type="entry name" value="Asn_synthetase_glu-h"/>
    <property type="match status" value="1"/>
</dbReference>
<name>A0A919RFC1_9ACTN</name>
<dbReference type="InterPro" id="IPR033738">
    <property type="entry name" value="AsnB_N"/>
</dbReference>
<organism evidence="11 12">
    <name type="scientific">Sinosporangium siamense</name>
    <dbReference type="NCBI Taxonomy" id="1367973"/>
    <lineage>
        <taxon>Bacteria</taxon>
        <taxon>Bacillati</taxon>
        <taxon>Actinomycetota</taxon>
        <taxon>Actinomycetes</taxon>
        <taxon>Streptosporangiales</taxon>
        <taxon>Streptosporangiaceae</taxon>
        <taxon>Sinosporangium</taxon>
    </lineage>
</organism>
<gene>
    <name evidence="11" type="primary">asnB_2</name>
    <name evidence="11" type="ORF">Ssi02_30790</name>
</gene>
<protein>
    <recommendedName>
        <fullName evidence="3">asparagine synthase (glutamine-hydrolyzing)</fullName>
        <ecNumber evidence="3">6.3.5.4</ecNumber>
    </recommendedName>
</protein>
<keyword evidence="7" id="KW-0315">Glutamine amidotransferase</keyword>
<dbReference type="Pfam" id="PF00733">
    <property type="entry name" value="Asn_synthase"/>
    <property type="match status" value="1"/>
</dbReference>
<comment type="caution">
    <text evidence="11">The sequence shown here is derived from an EMBL/GenBank/DDBJ whole genome shotgun (WGS) entry which is preliminary data.</text>
</comment>
<dbReference type="EMBL" id="BOOW01000018">
    <property type="protein sequence ID" value="GII92848.1"/>
    <property type="molecule type" value="Genomic_DNA"/>
</dbReference>
<dbReference type="Pfam" id="PF13537">
    <property type="entry name" value="GATase_7"/>
    <property type="match status" value="1"/>
</dbReference>
<dbReference type="PANTHER" id="PTHR43284">
    <property type="entry name" value="ASPARAGINE SYNTHETASE (GLUTAMINE-HYDROLYZING)"/>
    <property type="match status" value="1"/>
</dbReference>
<accession>A0A919RFC1</accession>
<reference evidence="11" key="1">
    <citation type="submission" date="2021-01" db="EMBL/GenBank/DDBJ databases">
        <title>Whole genome shotgun sequence of Sinosporangium siamense NBRC 109515.</title>
        <authorList>
            <person name="Komaki H."/>
            <person name="Tamura T."/>
        </authorList>
    </citation>
    <scope>NUCLEOTIDE SEQUENCE</scope>
    <source>
        <strain evidence="11">NBRC 109515</strain>
    </source>
</reference>
<evidence type="ECO:0000256" key="7">
    <source>
        <dbReference type="ARBA" id="ARBA00022962"/>
    </source>
</evidence>
<dbReference type="InterPro" id="IPR029055">
    <property type="entry name" value="Ntn_hydrolases_N"/>
</dbReference>
<dbReference type="GO" id="GO:0005524">
    <property type="term" value="F:ATP binding"/>
    <property type="evidence" value="ECO:0007669"/>
    <property type="project" value="UniProtKB-KW"/>
</dbReference>
<keyword evidence="12" id="KW-1185">Reference proteome</keyword>
<evidence type="ECO:0000313" key="12">
    <source>
        <dbReference type="Proteomes" id="UP000606172"/>
    </source>
</evidence>
<dbReference type="InterPro" id="IPR017932">
    <property type="entry name" value="GATase_2_dom"/>
</dbReference>
<keyword evidence="6" id="KW-0028">Amino-acid biosynthesis</keyword>
<evidence type="ECO:0000256" key="2">
    <source>
        <dbReference type="ARBA" id="ARBA00005752"/>
    </source>
</evidence>
<evidence type="ECO:0000259" key="10">
    <source>
        <dbReference type="PROSITE" id="PS51278"/>
    </source>
</evidence>
<dbReference type="Gene3D" id="3.40.50.620">
    <property type="entry name" value="HUPs"/>
    <property type="match status" value="1"/>
</dbReference>
<keyword evidence="6" id="KW-0061">Asparagine biosynthesis</keyword>
<dbReference type="CDD" id="cd01991">
    <property type="entry name" value="Asn_synthase_B_C"/>
    <property type="match status" value="1"/>
</dbReference>
<evidence type="ECO:0000256" key="6">
    <source>
        <dbReference type="ARBA" id="ARBA00022888"/>
    </source>
</evidence>